<feature type="compositionally biased region" description="Low complexity" evidence="1">
    <location>
        <begin position="32"/>
        <end position="50"/>
    </location>
</feature>
<name>A0AB34IYV2_PRYPA</name>
<dbReference type="EMBL" id="JBGBPQ010000016">
    <property type="protein sequence ID" value="KAL1508483.1"/>
    <property type="molecule type" value="Genomic_DNA"/>
</dbReference>
<gene>
    <name evidence="2" type="ORF">AB1Y20_004584</name>
</gene>
<reference evidence="2 3" key="1">
    <citation type="journal article" date="2024" name="Science">
        <title>Giant polyketide synthase enzymes in the biosynthesis of giant marine polyether toxins.</title>
        <authorList>
            <person name="Fallon T.R."/>
            <person name="Shende V.V."/>
            <person name="Wierzbicki I.H."/>
            <person name="Pendleton A.L."/>
            <person name="Watervoot N.F."/>
            <person name="Auber R.P."/>
            <person name="Gonzalez D.J."/>
            <person name="Wisecaver J.H."/>
            <person name="Moore B.S."/>
        </authorList>
    </citation>
    <scope>NUCLEOTIDE SEQUENCE [LARGE SCALE GENOMIC DNA]</scope>
    <source>
        <strain evidence="2 3">12B1</strain>
    </source>
</reference>
<dbReference type="AlphaFoldDB" id="A0AB34IYV2"/>
<keyword evidence="3" id="KW-1185">Reference proteome</keyword>
<comment type="caution">
    <text evidence="2">The sequence shown here is derived from an EMBL/GenBank/DDBJ whole genome shotgun (WGS) entry which is preliminary data.</text>
</comment>
<evidence type="ECO:0000313" key="3">
    <source>
        <dbReference type="Proteomes" id="UP001515480"/>
    </source>
</evidence>
<proteinExistence type="predicted"/>
<accession>A0AB34IYV2</accession>
<dbReference type="Proteomes" id="UP001515480">
    <property type="component" value="Unassembled WGS sequence"/>
</dbReference>
<organism evidence="2 3">
    <name type="scientific">Prymnesium parvum</name>
    <name type="common">Toxic golden alga</name>
    <dbReference type="NCBI Taxonomy" id="97485"/>
    <lineage>
        <taxon>Eukaryota</taxon>
        <taxon>Haptista</taxon>
        <taxon>Haptophyta</taxon>
        <taxon>Prymnesiophyceae</taxon>
        <taxon>Prymnesiales</taxon>
        <taxon>Prymnesiaceae</taxon>
        <taxon>Prymnesium</taxon>
    </lineage>
</organism>
<evidence type="ECO:0000256" key="1">
    <source>
        <dbReference type="SAM" id="MobiDB-lite"/>
    </source>
</evidence>
<feature type="region of interest" description="Disordered" evidence="1">
    <location>
        <begin position="32"/>
        <end position="52"/>
    </location>
</feature>
<protein>
    <submittedName>
        <fullName evidence="2">Uncharacterized protein</fullName>
    </submittedName>
</protein>
<evidence type="ECO:0000313" key="2">
    <source>
        <dbReference type="EMBL" id="KAL1508483.1"/>
    </source>
</evidence>
<sequence>MALAGLPALPSDDDEPTPQEVQAVLRELGLAPARAPAKPASSVAPPAAVATHRDALPARRGIEGTVGERMEAFHRAADAAFARGDADDGNRWLRKGVELSQAVALVLQRFPPPDTPHGASGEGAAPAGPAKSAAAAVVPLVSSQEIEAMVSARVVQSVVDQLAGSDSELLLALLERKAQIEALVEEKGVDCDVLQAAIQSEKAMAAHFKAAGNTGAALRALKRAKIMMDEIREINDASTSKT</sequence>